<dbReference type="GO" id="GO:0016740">
    <property type="term" value="F:transferase activity"/>
    <property type="evidence" value="ECO:0007669"/>
    <property type="project" value="UniProtKB-KW"/>
</dbReference>
<dbReference type="RefSeq" id="WP_052167697.1">
    <property type="nucleotide sequence ID" value="NZ_CBCSHQ010000003.1"/>
</dbReference>
<proteinExistence type="predicted"/>
<sequence length="272" mass="30494">MTEQWLLLNQSNLDPAINMAIDEKLTDWHRAGKIPPVLRFYGWTPAGLSVGYFQRTKGKIDMDAVKKHGFELVRRPTGGQAVLHDDELTYSFVISEEHQAIPPTIKAAHKLISDGLIAGLAKLGIEANCAIPDEKKTGSGTAICFEEPSWSEITMEGRKIIGSAQARNQGILLQHGSIPLRMNATELFDLFIFDNERVKERMLRTFGNKAAGIFDLIGREIPLDEMKKAFQDGFAEVFGVSFVDYTLSAAEWDEVHELADSKFREDSYLFSR</sequence>
<dbReference type="Proteomes" id="UP000029844">
    <property type="component" value="Unassembled WGS sequence"/>
</dbReference>
<gene>
    <name evidence="2" type="ORF">EP57_13645</name>
</gene>
<organism evidence="2 3">
    <name type="scientific">Listeria booriae</name>
    <dbReference type="NCBI Taxonomy" id="1552123"/>
    <lineage>
        <taxon>Bacteria</taxon>
        <taxon>Bacillati</taxon>
        <taxon>Bacillota</taxon>
        <taxon>Bacilli</taxon>
        <taxon>Bacillales</taxon>
        <taxon>Listeriaceae</taxon>
        <taxon>Listeria</taxon>
    </lineage>
</organism>
<keyword evidence="2" id="KW-0808">Transferase</keyword>
<dbReference type="PANTHER" id="PTHR43679">
    <property type="entry name" value="OCTANOYLTRANSFERASE LIPM-RELATED"/>
    <property type="match status" value="1"/>
</dbReference>
<dbReference type="GO" id="GO:0009249">
    <property type="term" value="P:protein lipoylation"/>
    <property type="evidence" value="ECO:0007669"/>
    <property type="project" value="UniProtKB-ARBA"/>
</dbReference>
<accession>A0A099W3N9</accession>
<evidence type="ECO:0000313" key="3">
    <source>
        <dbReference type="Proteomes" id="UP000029844"/>
    </source>
</evidence>
<dbReference type="AlphaFoldDB" id="A0A099W3N9"/>
<evidence type="ECO:0000259" key="1">
    <source>
        <dbReference type="PROSITE" id="PS51733"/>
    </source>
</evidence>
<dbReference type="PROSITE" id="PS51733">
    <property type="entry name" value="BPL_LPL_CATALYTIC"/>
    <property type="match status" value="1"/>
</dbReference>
<feature type="domain" description="BPL/LPL catalytic" evidence="1">
    <location>
        <begin position="32"/>
        <end position="242"/>
    </location>
</feature>
<comment type="caution">
    <text evidence="2">The sequence shown here is derived from an EMBL/GenBank/DDBJ whole genome shotgun (WGS) entry which is preliminary data.</text>
</comment>
<dbReference type="Gene3D" id="3.30.930.10">
    <property type="entry name" value="Bira Bifunctional Protein, Domain 2"/>
    <property type="match status" value="1"/>
</dbReference>
<dbReference type="InterPro" id="IPR004143">
    <property type="entry name" value="BPL_LPL_catalytic"/>
</dbReference>
<dbReference type="Pfam" id="PF21948">
    <property type="entry name" value="LplA-B_cat"/>
    <property type="match status" value="1"/>
</dbReference>
<keyword evidence="3" id="KW-1185">Reference proteome</keyword>
<dbReference type="InterPro" id="IPR050664">
    <property type="entry name" value="Octanoyltrans_LipM/LipL"/>
</dbReference>
<evidence type="ECO:0000313" key="2">
    <source>
        <dbReference type="EMBL" id="KGL38973.1"/>
    </source>
</evidence>
<dbReference type="CDD" id="cd16443">
    <property type="entry name" value="LplA"/>
    <property type="match status" value="1"/>
</dbReference>
<dbReference type="STRING" id="1552123.EP57_13645"/>
<dbReference type="InterPro" id="IPR045864">
    <property type="entry name" value="aa-tRNA-synth_II/BPL/LPL"/>
</dbReference>
<dbReference type="eggNOG" id="COG0095">
    <property type="taxonomic scope" value="Bacteria"/>
</dbReference>
<reference evidence="2 3" key="1">
    <citation type="submission" date="2014-05" db="EMBL/GenBank/DDBJ databases">
        <title>Novel Listeriaceae from food processing environments.</title>
        <authorList>
            <person name="den Bakker H.C."/>
        </authorList>
    </citation>
    <scope>NUCLEOTIDE SEQUENCE [LARGE SCALE GENOMIC DNA]</scope>
    <source>
        <strain evidence="2 3">FSL A5-0281</strain>
    </source>
</reference>
<name>A0A099W3N9_9LIST</name>
<protein>
    <submittedName>
        <fullName evidence="2">Octanoyltransferase</fullName>
    </submittedName>
</protein>
<dbReference type="GO" id="GO:0140096">
    <property type="term" value="F:catalytic activity, acting on a protein"/>
    <property type="evidence" value="ECO:0007669"/>
    <property type="project" value="UniProtKB-ARBA"/>
</dbReference>
<dbReference type="PANTHER" id="PTHR43679:SF2">
    <property type="entry name" value="OCTANOYL-[GCVH]:PROTEIN N-OCTANOYLTRANSFERASE"/>
    <property type="match status" value="1"/>
</dbReference>
<dbReference type="SUPFAM" id="SSF55681">
    <property type="entry name" value="Class II aaRS and biotin synthetases"/>
    <property type="match status" value="1"/>
</dbReference>
<dbReference type="GeneID" id="58718386"/>
<dbReference type="EMBL" id="JNFA01000028">
    <property type="protein sequence ID" value="KGL38973.1"/>
    <property type="molecule type" value="Genomic_DNA"/>
</dbReference>